<keyword evidence="10" id="KW-1185">Reference proteome</keyword>
<dbReference type="PROSITE" id="PS00118">
    <property type="entry name" value="PA2_HIS"/>
    <property type="match status" value="1"/>
</dbReference>
<keyword evidence="2 7" id="KW-0964">Secreted</keyword>
<dbReference type="EMBL" id="CACVKT020007176">
    <property type="protein sequence ID" value="CAC5406140.1"/>
    <property type="molecule type" value="Genomic_DNA"/>
</dbReference>
<dbReference type="InterPro" id="IPR036444">
    <property type="entry name" value="PLipase_A2_dom_sf"/>
</dbReference>
<name>A0A6J8DGC7_MYTCO</name>
<evidence type="ECO:0000256" key="4">
    <source>
        <dbReference type="PIRSR" id="PIRSR601211-1"/>
    </source>
</evidence>
<evidence type="ECO:0000256" key="1">
    <source>
        <dbReference type="ARBA" id="ARBA00004613"/>
    </source>
</evidence>
<feature type="disulfide bond" evidence="5">
    <location>
        <begin position="106"/>
        <end position="147"/>
    </location>
</feature>
<dbReference type="AlphaFoldDB" id="A0A6J8DGC7"/>
<evidence type="ECO:0000313" key="9">
    <source>
        <dbReference type="EMBL" id="CAC5406140.1"/>
    </source>
</evidence>
<organism evidence="9 10">
    <name type="scientific">Mytilus coruscus</name>
    <name type="common">Sea mussel</name>
    <dbReference type="NCBI Taxonomy" id="42192"/>
    <lineage>
        <taxon>Eukaryota</taxon>
        <taxon>Metazoa</taxon>
        <taxon>Spiralia</taxon>
        <taxon>Lophotrochozoa</taxon>
        <taxon>Mollusca</taxon>
        <taxon>Bivalvia</taxon>
        <taxon>Autobranchia</taxon>
        <taxon>Pteriomorphia</taxon>
        <taxon>Mytilida</taxon>
        <taxon>Mytiloidea</taxon>
        <taxon>Mytilidae</taxon>
        <taxon>Mytilinae</taxon>
        <taxon>Mytilus</taxon>
    </lineage>
</organism>
<dbReference type="OrthoDB" id="6065025at2759"/>
<dbReference type="Pfam" id="PF00068">
    <property type="entry name" value="Phospholip_A2_1"/>
    <property type="match status" value="1"/>
</dbReference>
<keyword evidence="7" id="KW-0106">Calcium</keyword>
<dbReference type="GO" id="GO:0006644">
    <property type="term" value="P:phospholipid metabolic process"/>
    <property type="evidence" value="ECO:0007669"/>
    <property type="project" value="InterPro"/>
</dbReference>
<evidence type="ECO:0000313" key="10">
    <source>
        <dbReference type="Proteomes" id="UP000507470"/>
    </source>
</evidence>
<feature type="disulfide bond" evidence="5">
    <location>
        <begin position="115"/>
        <end position="140"/>
    </location>
</feature>
<dbReference type="InterPro" id="IPR016090">
    <property type="entry name" value="PLA2-like_dom"/>
</dbReference>
<evidence type="ECO:0000256" key="3">
    <source>
        <dbReference type="ARBA" id="ARBA00023157"/>
    </source>
</evidence>
<comment type="cofactor">
    <cofactor evidence="7">
        <name>Ca(2+)</name>
        <dbReference type="ChEBI" id="CHEBI:29108"/>
    </cofactor>
</comment>
<dbReference type="InterPro" id="IPR033113">
    <property type="entry name" value="PLA2_histidine"/>
</dbReference>
<comment type="catalytic activity">
    <reaction evidence="7">
        <text>a 1,2-diacyl-sn-glycero-3-phosphocholine + H2O = a 1-acyl-sn-glycero-3-phosphocholine + a fatty acid + H(+)</text>
        <dbReference type="Rhea" id="RHEA:15801"/>
        <dbReference type="ChEBI" id="CHEBI:15377"/>
        <dbReference type="ChEBI" id="CHEBI:15378"/>
        <dbReference type="ChEBI" id="CHEBI:28868"/>
        <dbReference type="ChEBI" id="CHEBI:57643"/>
        <dbReference type="ChEBI" id="CHEBI:58168"/>
        <dbReference type="EC" id="3.1.1.4"/>
    </reaction>
</comment>
<evidence type="ECO:0000256" key="6">
    <source>
        <dbReference type="RuleBase" id="RU003654"/>
    </source>
</evidence>
<evidence type="ECO:0000256" key="5">
    <source>
        <dbReference type="PIRSR" id="PIRSR601211-3"/>
    </source>
</evidence>
<comment type="similarity">
    <text evidence="6">Belongs to the phospholipase A2 family.</text>
</comment>
<dbReference type="GO" id="GO:0005576">
    <property type="term" value="C:extracellular region"/>
    <property type="evidence" value="ECO:0007669"/>
    <property type="project" value="UniProtKB-SubCell"/>
</dbReference>
<feature type="signal peptide" evidence="7">
    <location>
        <begin position="1"/>
        <end position="20"/>
    </location>
</feature>
<dbReference type="PANTHER" id="PTHR11716">
    <property type="entry name" value="PHOSPHOLIPASE A2 FAMILY MEMBER"/>
    <property type="match status" value="1"/>
</dbReference>
<reference evidence="9 10" key="1">
    <citation type="submission" date="2020-06" db="EMBL/GenBank/DDBJ databases">
        <authorList>
            <person name="Li R."/>
            <person name="Bekaert M."/>
        </authorList>
    </citation>
    <scope>NUCLEOTIDE SEQUENCE [LARGE SCALE GENOMIC DNA]</scope>
    <source>
        <strain evidence="10">wild</strain>
    </source>
</reference>
<proteinExistence type="inferred from homology"/>
<accession>A0A6J8DGC7</accession>
<dbReference type="PANTHER" id="PTHR11716:SF100">
    <property type="entry name" value="PHOSPHOLIPASE A2"/>
    <property type="match status" value="1"/>
</dbReference>
<keyword evidence="7" id="KW-0443">Lipid metabolism</keyword>
<feature type="disulfide bond" evidence="5">
    <location>
        <begin position="99"/>
        <end position="154"/>
    </location>
</feature>
<evidence type="ECO:0000256" key="2">
    <source>
        <dbReference type="ARBA" id="ARBA00022525"/>
    </source>
</evidence>
<dbReference type="GO" id="GO:0047498">
    <property type="term" value="F:calcium-dependent phospholipase A2 activity"/>
    <property type="evidence" value="ECO:0007669"/>
    <property type="project" value="TreeGrafter"/>
</dbReference>
<dbReference type="SMART" id="SM00085">
    <property type="entry name" value="PA2c"/>
    <property type="match status" value="1"/>
</dbReference>
<keyword evidence="7" id="KW-0378">Hydrolase</keyword>
<feature type="domain" description="Phospholipase A2-like central" evidence="8">
    <location>
        <begin position="56"/>
        <end position="175"/>
    </location>
</feature>
<dbReference type="GO" id="GO:0050482">
    <property type="term" value="P:arachidonate secretion"/>
    <property type="evidence" value="ECO:0007669"/>
    <property type="project" value="InterPro"/>
</dbReference>
<dbReference type="Proteomes" id="UP000507470">
    <property type="component" value="Unassembled WGS sequence"/>
</dbReference>
<comment type="subcellular location">
    <subcellularLocation>
        <location evidence="1 7">Secreted</location>
    </subcellularLocation>
</comment>
<dbReference type="EC" id="3.1.1.4" evidence="7"/>
<evidence type="ECO:0000259" key="8">
    <source>
        <dbReference type="SMART" id="SM00085"/>
    </source>
</evidence>
<dbReference type="Gene3D" id="1.20.90.10">
    <property type="entry name" value="Phospholipase A2 domain"/>
    <property type="match status" value="1"/>
</dbReference>
<feature type="active site" evidence="4">
    <location>
        <position position="148"/>
    </location>
</feature>
<dbReference type="PRINTS" id="PR00389">
    <property type="entry name" value="PHPHLIPASEA2"/>
</dbReference>
<protein>
    <recommendedName>
        <fullName evidence="7">Phospholipase A2</fullName>
        <ecNumber evidence="7">3.1.1.4</ecNumber>
    </recommendedName>
</protein>
<keyword evidence="7" id="KW-0732">Signal</keyword>
<keyword evidence="3 5" id="KW-1015">Disulfide bond</keyword>
<feature type="active site" evidence="4">
    <location>
        <position position="103"/>
    </location>
</feature>
<dbReference type="SUPFAM" id="SSF48619">
    <property type="entry name" value="Phospholipase A2, PLA2"/>
    <property type="match status" value="1"/>
</dbReference>
<feature type="chain" id="PRO_5027153263" description="Phospholipase A2" evidence="7">
    <location>
        <begin position="21"/>
        <end position="177"/>
    </location>
</feature>
<gene>
    <name evidence="9" type="ORF">MCOR_39749</name>
</gene>
<sequence>MDSMHGLVLVLLMALWISAAVYVAARGIKQSLMWNFDGINAMDRRQDLFLPDDLKSIYRIHFLLKTKSEDIYFADSLNKYGCWCAQNGTSYPVDELDRCCLEHQMCLKKILLKGCPMSSRYYSYDQCLDSIFKCTDRDKCKYKLCMCDIEAADCLSDRKLHYNQRWKEGNKAYCIKI</sequence>
<feature type="disulfide bond" evidence="5">
    <location>
        <begin position="84"/>
        <end position="100"/>
    </location>
</feature>
<dbReference type="InterPro" id="IPR001211">
    <property type="entry name" value="PLA2"/>
</dbReference>
<dbReference type="GO" id="GO:0016042">
    <property type="term" value="P:lipid catabolic process"/>
    <property type="evidence" value="ECO:0007669"/>
    <property type="project" value="InterPro"/>
</dbReference>
<evidence type="ECO:0000256" key="7">
    <source>
        <dbReference type="RuleBase" id="RU361236"/>
    </source>
</evidence>
<feature type="disulfide bond" evidence="5">
    <location>
        <begin position="134"/>
        <end position="145"/>
    </location>
</feature>
<dbReference type="GO" id="GO:0005543">
    <property type="term" value="F:phospholipid binding"/>
    <property type="evidence" value="ECO:0007669"/>
    <property type="project" value="TreeGrafter"/>
</dbReference>
<dbReference type="GO" id="GO:0005509">
    <property type="term" value="F:calcium ion binding"/>
    <property type="evidence" value="ECO:0007669"/>
    <property type="project" value="InterPro"/>
</dbReference>